<evidence type="ECO:0000313" key="1">
    <source>
        <dbReference type="EMBL" id="MDY7227256.1"/>
    </source>
</evidence>
<dbReference type="EMBL" id="JAXIVS010000004">
    <property type="protein sequence ID" value="MDY7227256.1"/>
    <property type="molecule type" value="Genomic_DNA"/>
</dbReference>
<reference evidence="1 2" key="1">
    <citation type="submission" date="2023-12" db="EMBL/GenBank/DDBJ databases">
        <title>the genome sequence of Hyalangium sp. s54d21.</title>
        <authorList>
            <person name="Zhang X."/>
        </authorList>
    </citation>
    <scope>NUCLEOTIDE SEQUENCE [LARGE SCALE GENOMIC DNA]</scope>
    <source>
        <strain evidence="2">s54d21</strain>
    </source>
</reference>
<sequence length="160" mass="16842">MAAPKPFTVVLILAVFACIALYVLGVGLGATDNSKQGRSSMSKQERAKLRERFFPPRAVKAEELQADCPLANGVLSVVQGRACRVSIAEGGARARTLEVVLVGAGAVALEFTPKGKPALPISVDRLTEPRKLDVMKEGAELVVTCRSPGAGSTPCQVKLQ</sequence>
<evidence type="ECO:0000313" key="2">
    <source>
        <dbReference type="Proteomes" id="UP001291309"/>
    </source>
</evidence>
<accession>A0ABU5H1C1</accession>
<dbReference type="RefSeq" id="WP_321545984.1">
    <property type="nucleotide sequence ID" value="NZ_JAXIVS010000004.1"/>
</dbReference>
<evidence type="ECO:0008006" key="3">
    <source>
        <dbReference type="Google" id="ProtNLM"/>
    </source>
</evidence>
<protein>
    <recommendedName>
        <fullName evidence="3">Lipoprotein</fullName>
    </recommendedName>
</protein>
<dbReference type="PROSITE" id="PS51257">
    <property type="entry name" value="PROKAR_LIPOPROTEIN"/>
    <property type="match status" value="1"/>
</dbReference>
<dbReference type="Proteomes" id="UP001291309">
    <property type="component" value="Unassembled WGS sequence"/>
</dbReference>
<keyword evidence="2" id="KW-1185">Reference proteome</keyword>
<name>A0ABU5H1C1_9BACT</name>
<comment type="caution">
    <text evidence="1">The sequence shown here is derived from an EMBL/GenBank/DDBJ whole genome shotgun (WGS) entry which is preliminary data.</text>
</comment>
<organism evidence="1 2">
    <name type="scientific">Hyalangium rubrum</name>
    <dbReference type="NCBI Taxonomy" id="3103134"/>
    <lineage>
        <taxon>Bacteria</taxon>
        <taxon>Pseudomonadati</taxon>
        <taxon>Myxococcota</taxon>
        <taxon>Myxococcia</taxon>
        <taxon>Myxococcales</taxon>
        <taxon>Cystobacterineae</taxon>
        <taxon>Archangiaceae</taxon>
        <taxon>Hyalangium</taxon>
    </lineage>
</organism>
<gene>
    <name evidence="1" type="ORF">SYV04_12670</name>
</gene>
<proteinExistence type="predicted"/>